<dbReference type="RefSeq" id="WP_353317803.1">
    <property type="nucleotide sequence ID" value="NZ_BAABVV010000033.1"/>
</dbReference>
<evidence type="ECO:0000256" key="6">
    <source>
        <dbReference type="ARBA" id="ARBA00022807"/>
    </source>
</evidence>
<dbReference type="InterPro" id="IPR016125">
    <property type="entry name" value="Peptidase_C15-like"/>
</dbReference>
<protein>
    <recommendedName>
        <fullName evidence="2">Pyrrolidone-carboxylate peptidase</fullName>
    </recommendedName>
    <alternativeName>
        <fullName evidence="7">5-oxoprolyl-peptidase</fullName>
    </alternativeName>
    <alternativeName>
        <fullName evidence="8">Pyroglutamyl-peptidase I</fullName>
    </alternativeName>
</protein>
<dbReference type="NCBIfam" id="NF009676">
    <property type="entry name" value="PRK13197.1"/>
    <property type="match status" value="1"/>
</dbReference>
<dbReference type="Gene3D" id="3.40.630.20">
    <property type="entry name" value="Peptidase C15, pyroglutamyl peptidase I-like"/>
    <property type="match status" value="1"/>
</dbReference>
<name>A0ABP9ZHR0_9LACO</name>
<dbReference type="InterPro" id="IPR000816">
    <property type="entry name" value="Peptidase_C15"/>
</dbReference>
<evidence type="ECO:0000256" key="5">
    <source>
        <dbReference type="ARBA" id="ARBA00022801"/>
    </source>
</evidence>
<dbReference type="PIRSF" id="PIRSF015592">
    <property type="entry name" value="Prld-crbxl_pptds"/>
    <property type="match status" value="1"/>
</dbReference>
<keyword evidence="5" id="KW-0378">Hydrolase</keyword>
<dbReference type="Pfam" id="PF01470">
    <property type="entry name" value="Peptidase_C15"/>
    <property type="match status" value="1"/>
</dbReference>
<sequence length="204" mass="22380">MKILVTGFTPFNNAEENPSMLVLDALPDRIGHASIIKQVLPTEFKGSSEVLIKSVHKYIPDVIVSLGEAGGRDSITPETIAFNEDDAIIADNAGYQPRHESVQTNGSDDYHSSLPVHAIVDALVEAGIPSKLSNNAGRYVCNHIMYESQYLIHTEYPDMKAGFIHLPSNRAYQANMPTLDLDTEIKGIEIALATIEKTFSQQNV</sequence>
<dbReference type="CDD" id="cd00501">
    <property type="entry name" value="Peptidase_C15"/>
    <property type="match status" value="1"/>
</dbReference>
<comment type="similarity">
    <text evidence="1">Belongs to the peptidase C15 family.</text>
</comment>
<evidence type="ECO:0000256" key="8">
    <source>
        <dbReference type="ARBA" id="ARBA00031559"/>
    </source>
</evidence>
<dbReference type="PANTHER" id="PTHR23402">
    <property type="entry name" value="PROTEASE FAMILY C15 PYROGLUTAMYL-PEPTIDASE I-RELATED"/>
    <property type="match status" value="1"/>
</dbReference>
<evidence type="ECO:0000256" key="1">
    <source>
        <dbReference type="ARBA" id="ARBA00006641"/>
    </source>
</evidence>
<keyword evidence="4" id="KW-0645">Protease</keyword>
<accession>A0ABP9ZHR0</accession>
<dbReference type="SUPFAM" id="SSF53182">
    <property type="entry name" value="Pyrrolidone carboxyl peptidase (pyroglutamate aminopeptidase)"/>
    <property type="match status" value="1"/>
</dbReference>
<proteinExistence type="inferred from homology"/>
<dbReference type="PANTHER" id="PTHR23402:SF1">
    <property type="entry name" value="PYROGLUTAMYL-PEPTIDASE I"/>
    <property type="match status" value="1"/>
</dbReference>
<evidence type="ECO:0000256" key="2">
    <source>
        <dbReference type="ARBA" id="ARBA00019191"/>
    </source>
</evidence>
<evidence type="ECO:0000313" key="9">
    <source>
        <dbReference type="EMBL" id="GAA6114331.1"/>
    </source>
</evidence>
<keyword evidence="3" id="KW-0963">Cytoplasm</keyword>
<evidence type="ECO:0000256" key="4">
    <source>
        <dbReference type="ARBA" id="ARBA00022670"/>
    </source>
</evidence>
<evidence type="ECO:0000313" key="10">
    <source>
        <dbReference type="Proteomes" id="UP001438112"/>
    </source>
</evidence>
<evidence type="ECO:0000256" key="7">
    <source>
        <dbReference type="ARBA" id="ARBA00030836"/>
    </source>
</evidence>
<dbReference type="EMBL" id="BAABVV010000033">
    <property type="protein sequence ID" value="GAA6114331.1"/>
    <property type="molecule type" value="Genomic_DNA"/>
</dbReference>
<keyword evidence="6" id="KW-0788">Thiol protease</keyword>
<dbReference type="PRINTS" id="PR00706">
    <property type="entry name" value="PYROGLUPTASE"/>
</dbReference>
<gene>
    <name evidence="9" type="primary">pcp</name>
    <name evidence="9" type="ORF">AP20H10_06940</name>
</gene>
<evidence type="ECO:0000256" key="3">
    <source>
        <dbReference type="ARBA" id="ARBA00022490"/>
    </source>
</evidence>
<keyword evidence="10" id="KW-1185">Reference proteome</keyword>
<organism evidence="9 10">
    <name type="scientific">Apilactobacillus apinorum</name>
    <dbReference type="NCBI Taxonomy" id="1218495"/>
    <lineage>
        <taxon>Bacteria</taxon>
        <taxon>Bacillati</taxon>
        <taxon>Bacillota</taxon>
        <taxon>Bacilli</taxon>
        <taxon>Lactobacillales</taxon>
        <taxon>Lactobacillaceae</taxon>
        <taxon>Apilactobacillus</taxon>
    </lineage>
</organism>
<reference evidence="9 10" key="1">
    <citation type="submission" date="2024-03" db="EMBL/GenBank/DDBJ databases">
        <title>Inconsistent identification of Apilactobacillus kunkeei-related strains obtained by well-developed overall genome related indices.</title>
        <authorList>
            <person name="Maeno S."/>
            <person name="Endo A."/>
        </authorList>
    </citation>
    <scope>NUCLEOTIDE SEQUENCE [LARGE SCALE GENOMIC DNA]</scope>
    <source>
        <strain evidence="9 10">20H-10</strain>
    </source>
</reference>
<dbReference type="Proteomes" id="UP001438112">
    <property type="component" value="Unassembled WGS sequence"/>
</dbReference>
<dbReference type="InterPro" id="IPR036440">
    <property type="entry name" value="Peptidase_C15-like_sf"/>
</dbReference>
<comment type="caution">
    <text evidence="9">The sequence shown here is derived from an EMBL/GenBank/DDBJ whole genome shotgun (WGS) entry which is preliminary data.</text>
</comment>